<name>A0A7J6WY98_THATH</name>
<dbReference type="EMBL" id="JABWDY010008630">
    <property type="protein sequence ID" value="KAF5202053.1"/>
    <property type="molecule type" value="Genomic_DNA"/>
</dbReference>
<keyword evidence="2" id="KW-1185">Reference proteome</keyword>
<reference evidence="1 2" key="1">
    <citation type="submission" date="2020-06" db="EMBL/GenBank/DDBJ databases">
        <title>Transcriptomic and genomic resources for Thalictrum thalictroides and T. hernandezii: Facilitating candidate gene discovery in an emerging model plant lineage.</title>
        <authorList>
            <person name="Arias T."/>
            <person name="Riano-Pachon D.M."/>
            <person name="Di Stilio V.S."/>
        </authorList>
    </citation>
    <scope>NUCLEOTIDE SEQUENCE [LARGE SCALE GENOMIC DNA]</scope>
    <source>
        <strain evidence="2">cv. WT478/WT964</strain>
        <tissue evidence="1">Leaves</tissue>
    </source>
</reference>
<gene>
    <name evidence="1" type="ORF">FRX31_008361</name>
</gene>
<protein>
    <submittedName>
        <fullName evidence="1">Uncharacterized protein</fullName>
    </submittedName>
</protein>
<sequence length="89" mass="10784">MTDVKDKLMDQWKREYTLEMEKGPDSERLNMEKGPDSERLMDQWHLNIDITTKQSIHWRWKNLYRMRHACALNTEGQCKESRVDSMLLL</sequence>
<evidence type="ECO:0000313" key="2">
    <source>
        <dbReference type="Proteomes" id="UP000554482"/>
    </source>
</evidence>
<comment type="caution">
    <text evidence="1">The sequence shown here is derived from an EMBL/GenBank/DDBJ whole genome shotgun (WGS) entry which is preliminary data.</text>
</comment>
<accession>A0A7J6WY98</accession>
<evidence type="ECO:0000313" key="1">
    <source>
        <dbReference type="EMBL" id="KAF5202053.1"/>
    </source>
</evidence>
<dbReference type="AlphaFoldDB" id="A0A7J6WY98"/>
<proteinExistence type="predicted"/>
<organism evidence="1 2">
    <name type="scientific">Thalictrum thalictroides</name>
    <name type="common">Rue-anemone</name>
    <name type="synonym">Anemone thalictroides</name>
    <dbReference type="NCBI Taxonomy" id="46969"/>
    <lineage>
        <taxon>Eukaryota</taxon>
        <taxon>Viridiplantae</taxon>
        <taxon>Streptophyta</taxon>
        <taxon>Embryophyta</taxon>
        <taxon>Tracheophyta</taxon>
        <taxon>Spermatophyta</taxon>
        <taxon>Magnoliopsida</taxon>
        <taxon>Ranunculales</taxon>
        <taxon>Ranunculaceae</taxon>
        <taxon>Thalictroideae</taxon>
        <taxon>Thalictrum</taxon>
    </lineage>
</organism>
<dbReference type="Proteomes" id="UP000554482">
    <property type="component" value="Unassembled WGS sequence"/>
</dbReference>